<organism evidence="1 2">
    <name type="scientific">Smittium culicis</name>
    <dbReference type="NCBI Taxonomy" id="133412"/>
    <lineage>
        <taxon>Eukaryota</taxon>
        <taxon>Fungi</taxon>
        <taxon>Fungi incertae sedis</taxon>
        <taxon>Zoopagomycota</taxon>
        <taxon>Kickxellomycotina</taxon>
        <taxon>Harpellomycetes</taxon>
        <taxon>Harpellales</taxon>
        <taxon>Legeriomycetaceae</taxon>
        <taxon>Smittium</taxon>
    </lineage>
</organism>
<protein>
    <submittedName>
        <fullName evidence="1">Uncharacterized protein</fullName>
    </submittedName>
</protein>
<keyword evidence="2" id="KW-1185">Reference proteome</keyword>
<evidence type="ECO:0000313" key="2">
    <source>
        <dbReference type="Proteomes" id="UP000187429"/>
    </source>
</evidence>
<dbReference type="Proteomes" id="UP000187429">
    <property type="component" value="Unassembled WGS sequence"/>
</dbReference>
<comment type="caution">
    <text evidence="1">The sequence shown here is derived from an EMBL/GenBank/DDBJ whole genome shotgun (WGS) entry which is preliminary data.</text>
</comment>
<proteinExistence type="predicted"/>
<reference evidence="2" key="1">
    <citation type="submission" date="2017-01" db="EMBL/GenBank/DDBJ databases">
        <authorList>
            <person name="Wang Y."/>
            <person name="White M."/>
            <person name="Kvist S."/>
            <person name="Moncalvo J.-M."/>
        </authorList>
    </citation>
    <scope>NUCLEOTIDE SEQUENCE [LARGE SCALE GENOMIC DNA]</scope>
    <source>
        <strain evidence="2">ID-206-W2</strain>
    </source>
</reference>
<gene>
    <name evidence="1" type="ORF">AYI69_g2193</name>
</gene>
<accession>A0A1R1YN72</accession>
<sequence>MTTHPYDIILGANYIAASNSAYDPTTMITLFDQVDKIDTFKMMPSYLKAPDAALLAFAASAVDCLKKADLEIVGILRDVAIMFDPTPSIVCTDFTHQIRLTID</sequence>
<dbReference type="AlphaFoldDB" id="A0A1R1YN72"/>
<name>A0A1R1YN72_9FUNG</name>
<dbReference type="EMBL" id="LSSM01000626">
    <property type="protein sequence ID" value="OMJ28333.1"/>
    <property type="molecule type" value="Genomic_DNA"/>
</dbReference>
<evidence type="ECO:0000313" key="1">
    <source>
        <dbReference type="EMBL" id="OMJ28333.1"/>
    </source>
</evidence>